<dbReference type="InterPro" id="IPR037695">
    <property type="entry name" value="IQUB"/>
</dbReference>
<keyword evidence="1" id="KW-0175">Coiled coil</keyword>
<reference evidence="5" key="2">
    <citation type="submission" date="2020-05" db="UniProtKB">
        <authorList>
            <consortium name="EnsemblMetazoa"/>
        </authorList>
    </citation>
    <scope>IDENTIFICATION</scope>
    <source>
        <strain evidence="5">IAEA</strain>
    </source>
</reference>
<evidence type="ECO:0000256" key="2">
    <source>
        <dbReference type="SAM" id="MobiDB-lite"/>
    </source>
</evidence>
<protein>
    <recommendedName>
        <fullName evidence="4">IQ motif and ubiquitin-like domain-containing protein</fullName>
    </recommendedName>
</protein>
<dbReference type="Proteomes" id="UP000091820">
    <property type="component" value="Unassembled WGS sequence"/>
</dbReference>
<accession>A0A1A9WNM7</accession>
<keyword evidence="3" id="KW-1133">Transmembrane helix</keyword>
<proteinExistence type="predicted"/>
<sequence length="801" mass="95451">MNCETTKLPNVSEVVFQPPPPRSAECEMVPIKRPEPKKHDEHESPPQPKEQILKDDDDCKNVTVKFDFNGNQVIGQAYPVCITIGEIKHDLGRRFEVDPELLILSQCSRIQSDECALKQTCINEYHIYEFDLKLKTKKKRKKEDKDKKEEEKDKKEEKDKTDEKEEKEEKEEEKEPQLDINVYYSKHRLPDFITVCMDEDEEKCHIPVAIHDESIIKPIFCTYVDNTTGPYSGDTMHDQTAQCFLDGNNIRHWIESDDYYITPGKYQTYAQKMRAERKMYKIILIQRNFRRFKWQRWMGECAREYRYQRLYYTNSINCDYRRLVANRISEEESFKKAQEIRKNRIERAKQFPRTKNDFDVLLGEVQKWKTAEMKRINSMYEGAPRVAEINILLNKEIEMLNNIERQRNFAQKSMEESRQKQTIEKMGEPIKWIGYNDTIIHLDLMRTQRVRFLNEIYNELCQDLPKEERLQLIDKVRALLLNEHCFPEFPELFELLDRERNLLMYTTCSDVSILRKRQNILFIDLIKFTEEPQPKRQDNRMCVVCKIVKPYSKFAIRTRQYQVDTCKKCFYLKVSPAENLIYASILRSIQREERRKRCNGSFAFILQMEDIRYLIKDVWHGHSIISKCEDRQRLRLPRWRKNEEWSPWNCVCLTENEARNHYRISELENTYDKKLILEVGNRQKLARSAFHNLAAVSTEFTETGLWWKVGLNPQRIVKLDDITSHKGADTLLQHNNSKPADWIFRCITKIFFSTAFYLFVLLLIIDLNLPSRYCTRFSNLSLVLNSLYGTVVAVKPLDCSD</sequence>
<dbReference type="PANTHER" id="PTHR21074">
    <property type="entry name" value="IQ AND UBIQUITIN-LIKE DOMAIN-CONTAINING PROTEIN"/>
    <property type="match status" value="1"/>
</dbReference>
<feature type="transmembrane region" description="Helical" evidence="3">
    <location>
        <begin position="742"/>
        <end position="765"/>
    </location>
</feature>
<dbReference type="AlphaFoldDB" id="A0A1A9WNM7"/>
<dbReference type="InterPro" id="IPR057887">
    <property type="entry name" value="IQUB_helical"/>
</dbReference>
<evidence type="ECO:0000259" key="4">
    <source>
        <dbReference type="Pfam" id="PF25805"/>
    </source>
</evidence>
<organism evidence="5 6">
    <name type="scientific">Glossina brevipalpis</name>
    <dbReference type="NCBI Taxonomy" id="37001"/>
    <lineage>
        <taxon>Eukaryota</taxon>
        <taxon>Metazoa</taxon>
        <taxon>Ecdysozoa</taxon>
        <taxon>Arthropoda</taxon>
        <taxon>Hexapoda</taxon>
        <taxon>Insecta</taxon>
        <taxon>Pterygota</taxon>
        <taxon>Neoptera</taxon>
        <taxon>Endopterygota</taxon>
        <taxon>Diptera</taxon>
        <taxon>Brachycera</taxon>
        <taxon>Muscomorpha</taxon>
        <taxon>Hippoboscoidea</taxon>
        <taxon>Glossinidae</taxon>
        <taxon>Glossina</taxon>
    </lineage>
</organism>
<dbReference type="PANTHER" id="PTHR21074:SF0">
    <property type="entry name" value="IQ AND UBIQUITIN-LIKE DOMAIN-CONTAINING PROTEIN"/>
    <property type="match status" value="1"/>
</dbReference>
<feature type="coiled-coil region" evidence="1">
    <location>
        <begin position="393"/>
        <end position="420"/>
    </location>
</feature>
<feature type="compositionally biased region" description="Acidic residues" evidence="2">
    <location>
        <begin position="165"/>
        <end position="174"/>
    </location>
</feature>
<dbReference type="GO" id="GO:0060271">
    <property type="term" value="P:cilium assembly"/>
    <property type="evidence" value="ECO:0007669"/>
    <property type="project" value="TreeGrafter"/>
</dbReference>
<feature type="region of interest" description="Disordered" evidence="2">
    <location>
        <begin position="141"/>
        <end position="176"/>
    </location>
</feature>
<feature type="transmembrane region" description="Helical" evidence="3">
    <location>
        <begin position="777"/>
        <end position="794"/>
    </location>
</feature>
<evidence type="ECO:0000313" key="5">
    <source>
        <dbReference type="EnsemblMetazoa" id="GBRI026265-PA"/>
    </source>
</evidence>
<keyword evidence="3" id="KW-0472">Membrane</keyword>
<evidence type="ECO:0000313" key="6">
    <source>
        <dbReference type="Proteomes" id="UP000091820"/>
    </source>
</evidence>
<feature type="compositionally biased region" description="Basic and acidic residues" evidence="2">
    <location>
        <begin position="143"/>
        <end position="164"/>
    </location>
</feature>
<feature type="region of interest" description="Disordered" evidence="2">
    <location>
        <begin position="1"/>
        <end position="55"/>
    </location>
</feature>
<dbReference type="STRING" id="37001.A0A1A9WNM7"/>
<feature type="domain" description="IQ motif and ubiquitin-like" evidence="4">
    <location>
        <begin position="414"/>
        <end position="529"/>
    </location>
</feature>
<dbReference type="Pfam" id="PF25805">
    <property type="entry name" value="IQUB"/>
    <property type="match status" value="1"/>
</dbReference>
<reference evidence="6" key="1">
    <citation type="submission" date="2014-03" db="EMBL/GenBank/DDBJ databases">
        <authorList>
            <person name="Aksoy S."/>
            <person name="Warren W."/>
            <person name="Wilson R.K."/>
        </authorList>
    </citation>
    <scope>NUCLEOTIDE SEQUENCE [LARGE SCALE GENOMIC DNA]</scope>
    <source>
        <strain evidence="6">IAEA</strain>
    </source>
</reference>
<dbReference type="VEuPathDB" id="VectorBase:GBRI026265"/>
<dbReference type="EnsemblMetazoa" id="GBRI026265-RA">
    <property type="protein sequence ID" value="GBRI026265-PA"/>
    <property type="gene ID" value="GBRI026265"/>
</dbReference>
<name>A0A1A9WNM7_9MUSC</name>
<evidence type="ECO:0000256" key="3">
    <source>
        <dbReference type="SAM" id="Phobius"/>
    </source>
</evidence>
<dbReference type="GO" id="GO:0031514">
    <property type="term" value="C:motile cilium"/>
    <property type="evidence" value="ECO:0007669"/>
    <property type="project" value="TreeGrafter"/>
</dbReference>
<dbReference type="GO" id="GO:0001669">
    <property type="term" value="C:acrosomal vesicle"/>
    <property type="evidence" value="ECO:0007669"/>
    <property type="project" value="TreeGrafter"/>
</dbReference>
<keyword evidence="6" id="KW-1185">Reference proteome</keyword>
<keyword evidence="3" id="KW-0812">Transmembrane</keyword>
<feature type="compositionally biased region" description="Basic and acidic residues" evidence="2">
    <location>
        <begin position="30"/>
        <end position="44"/>
    </location>
</feature>
<evidence type="ECO:0000256" key="1">
    <source>
        <dbReference type="SAM" id="Coils"/>
    </source>
</evidence>
<dbReference type="GO" id="GO:0030317">
    <property type="term" value="P:flagellated sperm motility"/>
    <property type="evidence" value="ECO:0007669"/>
    <property type="project" value="TreeGrafter"/>
</dbReference>